<organism evidence="1">
    <name type="scientific">Petalonia binghamiae</name>
    <dbReference type="NCBI Taxonomy" id="698476"/>
    <lineage>
        <taxon>Eukaryota</taxon>
        <taxon>Sar</taxon>
        <taxon>Stramenopiles</taxon>
        <taxon>Ochrophyta</taxon>
        <taxon>PX clade</taxon>
        <taxon>Phaeophyceae</taxon>
        <taxon>Ectocarpales</taxon>
        <taxon>Scytosiphonaceae</taxon>
        <taxon>Petalonia</taxon>
    </lineage>
</organism>
<dbReference type="EMBL" id="MG488291">
    <property type="protein sequence ID" value="AZJ13608.1"/>
    <property type="molecule type" value="Genomic_DNA"/>
</dbReference>
<proteinExistence type="predicted"/>
<reference evidence="1" key="1">
    <citation type="journal article" date="2020" name="Sci. Rep.">
        <title>Organelle inheritance and genome architecture variation in isogamous brown algae.</title>
        <authorList>
            <person name="Choi J.W."/>
            <person name="Graf L."/>
            <person name="Peters A.F."/>
            <person name="Cock J.M."/>
            <person name="Nishitsuji K."/>
            <person name="Arimoto A."/>
            <person name="Shoguchi E."/>
            <person name="Nagasato C."/>
            <person name="Choi C.G."/>
            <person name="Yoon H.S."/>
        </authorList>
    </citation>
    <scope>NUCLEOTIDE SEQUENCE</scope>
</reference>
<accession>A0A3S8PTY9</accession>
<keyword evidence="1" id="KW-0496">Mitochondrion</keyword>
<gene>
    <name evidence="1" type="ORF">Pbin_022</name>
</gene>
<sequence length="128" mass="14862">MFTPRKRHLREKNIFLHKQQTFALFNGSNLKTSQINKIKLSLVGGKLYSVPLYLKPPKLGLGCPVIVIIYDKLEALRVNITKITPMVDCLGICIDKKWYPVKIFKDGNVRNQNKKILSLFLYKKKKMK</sequence>
<name>A0A3S8PTY9_9PHAE</name>
<evidence type="ECO:0000313" key="1">
    <source>
        <dbReference type="EMBL" id="AZJ13608.1"/>
    </source>
</evidence>
<geneLocation type="mitochondrion" evidence="1"/>
<dbReference type="AlphaFoldDB" id="A0A3S8PTY9"/>
<protein>
    <submittedName>
        <fullName evidence="1">Uncharacterized protein</fullName>
    </submittedName>
</protein>